<proteinExistence type="predicted"/>
<dbReference type="AlphaFoldDB" id="A0A1X7AIU0"/>
<reference evidence="2 3" key="1">
    <citation type="submission" date="2017-03" db="EMBL/GenBank/DDBJ databases">
        <authorList>
            <person name="Afonso C.L."/>
            <person name="Miller P.J."/>
            <person name="Scott M.A."/>
            <person name="Spackman E."/>
            <person name="Goraichik I."/>
            <person name="Dimitrov K.M."/>
            <person name="Suarez D.L."/>
            <person name="Swayne D.E."/>
        </authorList>
    </citation>
    <scope>NUCLEOTIDE SEQUENCE [LARGE SCALE GENOMIC DNA]</scope>
    <source>
        <strain evidence="2">SB41UT1</strain>
    </source>
</reference>
<accession>A0A1X7AIU0</accession>
<dbReference type="OrthoDB" id="784829at2"/>
<evidence type="ECO:0000313" key="3">
    <source>
        <dbReference type="Proteomes" id="UP000196573"/>
    </source>
</evidence>
<protein>
    <submittedName>
        <fullName evidence="2">Uncharacterized protein</fullName>
    </submittedName>
</protein>
<dbReference type="EMBL" id="FWPT01000004">
    <property type="protein sequence ID" value="SMA45535.1"/>
    <property type="molecule type" value="Genomic_DNA"/>
</dbReference>
<sequence>MTGSEEIKAAFSTPPDKHVEQSKNAVEKIFELAKAKCDFYKTEDGRAFVSYYSSPTVQEHWPISSKEFQYTLRYWYFSNYKKMAKQESLKEVCQTLAGLALFEGDTRQVYIRTAFVDGKWYIDLCNDKWQVVEITAEGWRILDQSPVPFIRAKTMKAFPTPVRGGDINELWRFVNIPKNCQLLVLGWIVDALRQDTQKPVLELLGDHGSGKSHLTEMVRSLTDPSTAPLRNLPDSEQAFFVSCQYTWVVTIENRSDLSGREQDLLCQVSTGSAYVKRTSHSDADETVLQALRPQIINGITAMATRMDLIDRCVSIELEALPDNQRKSKKCLEEEYAEAHPRILGALFQLIADALKVLPEIKLENPPRLVDFGYMGEAVGRVMGSQHSFNDLLRANKKELILTSLETSPVCMALIKLCENSQSDLVYRGNYAGLLSRLEPYRPRSSVGWVTSGKGLANALKRHAAGFHEVGINLICPKADDPRNSHGKLVTVELLPGYKRAVSALPTPGYQAQSAHSEVSEPKKPDNSGDMLTERVI</sequence>
<evidence type="ECO:0000313" key="2">
    <source>
        <dbReference type="EMBL" id="SMA45535.1"/>
    </source>
</evidence>
<evidence type="ECO:0000256" key="1">
    <source>
        <dbReference type="SAM" id="MobiDB-lite"/>
    </source>
</evidence>
<dbReference type="RefSeq" id="WP_087109280.1">
    <property type="nucleotide sequence ID" value="NZ_CBCSCN010000002.1"/>
</dbReference>
<keyword evidence="3" id="KW-1185">Reference proteome</keyword>
<feature type="compositionally biased region" description="Basic and acidic residues" evidence="1">
    <location>
        <begin position="517"/>
        <end position="536"/>
    </location>
</feature>
<organism evidence="2 3">
    <name type="scientific">Parendozoicomonas haliclonae</name>
    <dbReference type="NCBI Taxonomy" id="1960125"/>
    <lineage>
        <taxon>Bacteria</taxon>
        <taxon>Pseudomonadati</taxon>
        <taxon>Pseudomonadota</taxon>
        <taxon>Gammaproteobacteria</taxon>
        <taxon>Oceanospirillales</taxon>
        <taxon>Endozoicomonadaceae</taxon>
        <taxon>Parendozoicomonas</taxon>
    </lineage>
</organism>
<feature type="region of interest" description="Disordered" evidence="1">
    <location>
        <begin position="508"/>
        <end position="536"/>
    </location>
</feature>
<name>A0A1X7AIU0_9GAMM</name>
<dbReference type="Proteomes" id="UP000196573">
    <property type="component" value="Unassembled WGS sequence"/>
</dbReference>
<gene>
    <name evidence="2" type="ORF">EHSB41UT_01943</name>
</gene>